<accession>A0A0A0LGQ9</accession>
<reference evidence="2 3" key="3">
    <citation type="journal article" date="2010" name="BMC Genomics">
        <title>Transcriptome sequencing and comparative analysis of cucumber flowers with different sex types.</title>
        <authorList>
            <person name="Guo S."/>
            <person name="Zheng Y."/>
            <person name="Joung J.G."/>
            <person name="Liu S."/>
            <person name="Zhang Z."/>
            <person name="Crasta O.R."/>
            <person name="Sobral B.W."/>
            <person name="Xu Y."/>
            <person name="Huang S."/>
            <person name="Fei Z."/>
        </authorList>
    </citation>
    <scope>NUCLEOTIDE SEQUENCE [LARGE SCALE GENOMIC DNA]</scope>
    <source>
        <strain evidence="3">cv. 9930</strain>
    </source>
</reference>
<protein>
    <submittedName>
        <fullName evidence="2">Uncharacterized protein</fullName>
    </submittedName>
</protein>
<proteinExistence type="predicted"/>
<feature type="region of interest" description="Disordered" evidence="1">
    <location>
        <begin position="1"/>
        <end position="69"/>
    </location>
</feature>
<reference evidence="2 3" key="1">
    <citation type="journal article" date="2009" name="Nat. Genet.">
        <title>The genome of the cucumber, Cucumis sativus L.</title>
        <authorList>
            <person name="Huang S."/>
            <person name="Li R."/>
            <person name="Zhang Z."/>
            <person name="Li L."/>
            <person name="Gu X."/>
            <person name="Fan W."/>
            <person name="Lucas W.J."/>
            <person name="Wang X."/>
            <person name="Xie B."/>
            <person name="Ni P."/>
            <person name="Ren Y."/>
            <person name="Zhu H."/>
            <person name="Li J."/>
            <person name="Lin K."/>
            <person name="Jin W."/>
            <person name="Fei Z."/>
            <person name="Li G."/>
            <person name="Staub J."/>
            <person name="Kilian A."/>
            <person name="van der Vossen E.A."/>
            <person name="Wu Y."/>
            <person name="Guo J."/>
            <person name="He J."/>
            <person name="Jia Z."/>
            <person name="Ren Y."/>
            <person name="Tian G."/>
            <person name="Lu Y."/>
            <person name="Ruan J."/>
            <person name="Qian W."/>
            <person name="Wang M."/>
            <person name="Huang Q."/>
            <person name="Li B."/>
            <person name="Xuan Z."/>
            <person name="Cao J."/>
            <person name="Asan"/>
            <person name="Wu Z."/>
            <person name="Zhang J."/>
            <person name="Cai Q."/>
            <person name="Bai Y."/>
            <person name="Zhao B."/>
            <person name="Han Y."/>
            <person name="Li Y."/>
            <person name="Li X."/>
            <person name="Wang S."/>
            <person name="Shi Q."/>
            <person name="Liu S."/>
            <person name="Cho W.K."/>
            <person name="Kim J.Y."/>
            <person name="Xu Y."/>
            <person name="Heller-Uszynska K."/>
            <person name="Miao H."/>
            <person name="Cheng Z."/>
            <person name="Zhang S."/>
            <person name="Wu J."/>
            <person name="Yang Y."/>
            <person name="Kang H."/>
            <person name="Li M."/>
            <person name="Liang H."/>
            <person name="Ren X."/>
            <person name="Shi Z."/>
            <person name="Wen M."/>
            <person name="Jian M."/>
            <person name="Yang H."/>
            <person name="Zhang G."/>
            <person name="Yang Z."/>
            <person name="Chen R."/>
            <person name="Liu S."/>
            <person name="Li J."/>
            <person name="Ma L."/>
            <person name="Liu H."/>
            <person name="Zhou Y."/>
            <person name="Zhao J."/>
            <person name="Fang X."/>
            <person name="Li G."/>
            <person name="Fang L."/>
            <person name="Li Y."/>
            <person name="Liu D."/>
            <person name="Zheng H."/>
            <person name="Zhang Y."/>
            <person name="Qin N."/>
            <person name="Li Z."/>
            <person name="Yang G."/>
            <person name="Yang S."/>
            <person name="Bolund L."/>
            <person name="Kristiansen K."/>
            <person name="Zheng H."/>
            <person name="Li S."/>
            <person name="Zhang X."/>
            <person name="Yang H."/>
            <person name="Wang J."/>
            <person name="Sun R."/>
            <person name="Zhang B."/>
            <person name="Jiang S."/>
            <person name="Wang J."/>
            <person name="Du Y."/>
            <person name="Li S."/>
        </authorList>
    </citation>
    <scope>NUCLEOTIDE SEQUENCE [LARGE SCALE GENOMIC DNA]</scope>
    <source>
        <strain evidence="3">cv. 9930</strain>
    </source>
</reference>
<evidence type="ECO:0000256" key="1">
    <source>
        <dbReference type="SAM" id="MobiDB-lite"/>
    </source>
</evidence>
<name>A0A0A0LGQ9_CUCSA</name>
<evidence type="ECO:0000313" key="3">
    <source>
        <dbReference type="Proteomes" id="UP000029981"/>
    </source>
</evidence>
<reference evidence="2 3" key="4">
    <citation type="journal article" date="2011" name="BMC Genomics">
        <title>RNA-Seq improves annotation of protein-coding genes in the cucumber genome.</title>
        <authorList>
            <person name="Li Z."/>
            <person name="Zhang Z."/>
            <person name="Yan P."/>
            <person name="Huang S."/>
            <person name="Fei Z."/>
            <person name="Lin K."/>
        </authorList>
    </citation>
    <scope>NUCLEOTIDE SEQUENCE [LARGE SCALE GENOMIC DNA]</scope>
    <source>
        <strain evidence="3">cv. 9930</strain>
    </source>
</reference>
<gene>
    <name evidence="2" type="ORF">Csa_2G055030</name>
</gene>
<sequence length="69" mass="8298">MRRIGEEDEKKTIKREADLLKKNETEERREGYMLKKNDGEEGEEDKEKRSRQRGETVKNGGEEEKKMKR</sequence>
<dbReference type="EMBL" id="CM002923">
    <property type="protein sequence ID" value="KGN61115.1"/>
    <property type="molecule type" value="Genomic_DNA"/>
</dbReference>
<evidence type="ECO:0000313" key="2">
    <source>
        <dbReference type="EMBL" id="KGN61115.1"/>
    </source>
</evidence>
<organism evidence="2 3">
    <name type="scientific">Cucumis sativus</name>
    <name type="common">Cucumber</name>
    <dbReference type="NCBI Taxonomy" id="3659"/>
    <lineage>
        <taxon>Eukaryota</taxon>
        <taxon>Viridiplantae</taxon>
        <taxon>Streptophyta</taxon>
        <taxon>Embryophyta</taxon>
        <taxon>Tracheophyta</taxon>
        <taxon>Spermatophyta</taxon>
        <taxon>Magnoliopsida</taxon>
        <taxon>eudicotyledons</taxon>
        <taxon>Gunneridae</taxon>
        <taxon>Pentapetalae</taxon>
        <taxon>rosids</taxon>
        <taxon>fabids</taxon>
        <taxon>Cucurbitales</taxon>
        <taxon>Cucurbitaceae</taxon>
        <taxon>Benincaseae</taxon>
        <taxon>Cucumis</taxon>
    </lineage>
</organism>
<dbReference type="AlphaFoldDB" id="A0A0A0LGQ9"/>
<dbReference type="Proteomes" id="UP000029981">
    <property type="component" value="Chromosome 2"/>
</dbReference>
<dbReference type="Gramene" id="KGN61115">
    <property type="protein sequence ID" value="KGN61115"/>
    <property type="gene ID" value="Csa_2G055030"/>
</dbReference>
<reference evidence="2 3" key="2">
    <citation type="journal article" date="2009" name="PLoS ONE">
        <title>An integrated genetic and cytogenetic map of the cucumber genome.</title>
        <authorList>
            <person name="Ren Y."/>
            <person name="Zhang Z."/>
            <person name="Liu J."/>
            <person name="Staub J.E."/>
            <person name="Han Y."/>
            <person name="Cheng Z."/>
            <person name="Li X."/>
            <person name="Lu J."/>
            <person name="Miao H."/>
            <person name="Kang H."/>
            <person name="Xie B."/>
            <person name="Gu X."/>
            <person name="Wang X."/>
            <person name="Du Y."/>
            <person name="Jin W."/>
            <person name="Huang S."/>
        </authorList>
    </citation>
    <scope>NUCLEOTIDE SEQUENCE [LARGE SCALE GENOMIC DNA]</scope>
    <source>
        <strain evidence="3">cv. 9930</strain>
    </source>
</reference>
<keyword evidence="3" id="KW-1185">Reference proteome</keyword>